<dbReference type="Proteomes" id="UP000053748">
    <property type="component" value="Unassembled WGS sequence"/>
</dbReference>
<evidence type="ECO:0000313" key="2">
    <source>
        <dbReference type="Proteomes" id="UP000053748"/>
    </source>
</evidence>
<accession>A0A2J9VKJ8</accession>
<comment type="caution">
    <text evidence="1">The sequence shown here is derived from an EMBL/GenBank/DDBJ whole genome shotgun (WGS) entry which is preliminary data.</text>
</comment>
<sequence length="63" mass="6792">MSKLEQAQAILSKPLTLEALQALDDLCEKAIGQEAEQLGDLWEAAMASASPELFEEAQAQGLF</sequence>
<gene>
    <name evidence="1" type="ORF">AL544_005165</name>
</gene>
<protein>
    <submittedName>
        <fullName evidence="1">Uncharacterized protein</fullName>
    </submittedName>
</protein>
<dbReference type="RefSeq" id="WP_000039943.1">
    <property type="nucleotide sequence ID" value="NZ_CAWMSS010000002.1"/>
</dbReference>
<keyword evidence="2" id="KW-1185">Reference proteome</keyword>
<proteinExistence type="predicted"/>
<dbReference type="EMBL" id="LOSJ02000001">
    <property type="protein sequence ID" value="PNM64303.1"/>
    <property type="molecule type" value="Genomic_DNA"/>
</dbReference>
<dbReference type="OrthoDB" id="5824647at2"/>
<evidence type="ECO:0000313" key="1">
    <source>
        <dbReference type="EMBL" id="PNM64303.1"/>
    </source>
</evidence>
<dbReference type="AlphaFoldDB" id="A0A2J9VKJ8"/>
<name>A0A2J9VKJ8_VIBMI</name>
<reference evidence="1" key="1">
    <citation type="submission" date="2017-12" db="EMBL/GenBank/DDBJ databases">
        <title>FDA dAtabase for Regulatory Grade micrObial Sequences (FDA-ARGOS): Supporting development and validation of Infectious Disease Dx tests.</title>
        <authorList>
            <person name="Hoffmann M."/>
            <person name="Allard M."/>
            <person name="Evans P."/>
            <person name="Brown E."/>
            <person name="Tallon L.J."/>
            <person name="Sadzewicz L."/>
            <person name="Sengamalay N."/>
            <person name="Ott S."/>
            <person name="Godinez A."/>
            <person name="Nagaraj S."/>
            <person name="Vavikolanu K."/>
            <person name="Aluvathingal J."/>
            <person name="Nadendla S."/>
            <person name="Hobson J."/>
            <person name="Sichtig H."/>
        </authorList>
    </citation>
    <scope>NUCLEOTIDE SEQUENCE [LARGE SCALE GENOMIC DNA]</scope>
    <source>
        <strain evidence="1">FDAARGOS_113</strain>
    </source>
</reference>
<organism evidence="1 2">
    <name type="scientific">Vibrio mimicus</name>
    <dbReference type="NCBI Taxonomy" id="674"/>
    <lineage>
        <taxon>Bacteria</taxon>
        <taxon>Pseudomonadati</taxon>
        <taxon>Pseudomonadota</taxon>
        <taxon>Gammaproteobacteria</taxon>
        <taxon>Vibrionales</taxon>
        <taxon>Vibrionaceae</taxon>
        <taxon>Vibrio</taxon>
    </lineage>
</organism>